<evidence type="ECO:0000256" key="3">
    <source>
        <dbReference type="PROSITE-ProRule" id="PRU00023"/>
    </source>
</evidence>
<keyword evidence="1" id="KW-0677">Repeat</keyword>
<name>A0ABR1GT32_9HYPO</name>
<dbReference type="Proteomes" id="UP001498476">
    <property type="component" value="Unassembled WGS sequence"/>
</dbReference>
<protein>
    <submittedName>
        <fullName evidence="4">Uncharacterized protein</fullName>
    </submittedName>
</protein>
<dbReference type="InterPro" id="IPR002110">
    <property type="entry name" value="Ankyrin_rpt"/>
</dbReference>
<dbReference type="Gene3D" id="1.25.40.20">
    <property type="entry name" value="Ankyrin repeat-containing domain"/>
    <property type="match status" value="2"/>
</dbReference>
<dbReference type="PROSITE" id="PS50088">
    <property type="entry name" value="ANK_REPEAT"/>
    <property type="match status" value="1"/>
</dbReference>
<gene>
    <name evidence="4" type="ORF">QQX98_009274</name>
</gene>
<dbReference type="PROSITE" id="PS50297">
    <property type="entry name" value="ANK_REP_REGION"/>
    <property type="match status" value="1"/>
</dbReference>
<dbReference type="PANTHER" id="PTHR24171">
    <property type="entry name" value="ANKYRIN REPEAT DOMAIN-CONTAINING PROTEIN 39-RELATED"/>
    <property type="match status" value="1"/>
</dbReference>
<accession>A0ABR1GT32</accession>
<reference evidence="4 5" key="1">
    <citation type="journal article" date="2025" name="Microbiol. Resour. Announc.">
        <title>Draft genome sequences for Neonectria magnoliae and Neonectria punicea, canker pathogens of Liriodendron tulipifera and Acer saccharum in West Virginia.</title>
        <authorList>
            <person name="Petronek H.M."/>
            <person name="Kasson M.T."/>
            <person name="Metheny A.M."/>
            <person name="Stauder C.M."/>
            <person name="Lovett B."/>
            <person name="Lynch S.C."/>
            <person name="Garnas J.R."/>
            <person name="Kasson L.R."/>
            <person name="Stajich J.E."/>
        </authorList>
    </citation>
    <scope>NUCLEOTIDE SEQUENCE [LARGE SCALE GENOMIC DNA]</scope>
    <source>
        <strain evidence="4 5">NRRL 64653</strain>
    </source>
</reference>
<feature type="repeat" description="ANK" evidence="3">
    <location>
        <begin position="27"/>
        <end position="59"/>
    </location>
</feature>
<dbReference type="EMBL" id="JAZAVJ010000182">
    <property type="protein sequence ID" value="KAK7408569.1"/>
    <property type="molecule type" value="Genomic_DNA"/>
</dbReference>
<dbReference type="Pfam" id="PF12796">
    <property type="entry name" value="Ank_2"/>
    <property type="match status" value="1"/>
</dbReference>
<dbReference type="InterPro" id="IPR036770">
    <property type="entry name" value="Ankyrin_rpt-contain_sf"/>
</dbReference>
<evidence type="ECO:0000313" key="5">
    <source>
        <dbReference type="Proteomes" id="UP001498476"/>
    </source>
</evidence>
<comment type="caution">
    <text evidence="4">The sequence shown here is derived from an EMBL/GenBank/DDBJ whole genome shotgun (WGS) entry which is preliminary data.</text>
</comment>
<organism evidence="4 5">
    <name type="scientific">Neonectria punicea</name>
    <dbReference type="NCBI Taxonomy" id="979145"/>
    <lineage>
        <taxon>Eukaryota</taxon>
        <taxon>Fungi</taxon>
        <taxon>Dikarya</taxon>
        <taxon>Ascomycota</taxon>
        <taxon>Pezizomycotina</taxon>
        <taxon>Sordariomycetes</taxon>
        <taxon>Hypocreomycetidae</taxon>
        <taxon>Hypocreales</taxon>
        <taxon>Nectriaceae</taxon>
        <taxon>Neonectria</taxon>
    </lineage>
</organism>
<dbReference type="SUPFAM" id="SSF48403">
    <property type="entry name" value="Ankyrin repeat"/>
    <property type="match status" value="1"/>
</dbReference>
<keyword evidence="2 3" id="KW-0040">ANK repeat</keyword>
<evidence type="ECO:0000313" key="4">
    <source>
        <dbReference type="EMBL" id="KAK7408569.1"/>
    </source>
</evidence>
<sequence>MAAEHESASIVKAPLDHGADINIPNPTGQTALQCAARGGFEDVVKLLLENGADVNSKDEMSRRRFRVQQGKGMGLLLRCCWTQEPISMQKTLMELQLWTLQIGDIILLY</sequence>
<dbReference type="SMART" id="SM00248">
    <property type="entry name" value="ANK"/>
    <property type="match status" value="1"/>
</dbReference>
<evidence type="ECO:0000256" key="2">
    <source>
        <dbReference type="ARBA" id="ARBA00023043"/>
    </source>
</evidence>
<keyword evidence="5" id="KW-1185">Reference proteome</keyword>
<proteinExistence type="predicted"/>
<evidence type="ECO:0000256" key="1">
    <source>
        <dbReference type="ARBA" id="ARBA00022737"/>
    </source>
</evidence>